<feature type="region of interest" description="Disordered" evidence="1">
    <location>
        <begin position="89"/>
        <end position="125"/>
    </location>
</feature>
<dbReference type="AlphaFoldDB" id="A0A8S9GDV9"/>
<feature type="region of interest" description="Disordered" evidence="1">
    <location>
        <begin position="1"/>
        <end position="74"/>
    </location>
</feature>
<gene>
    <name evidence="2" type="ORF">F2Q68_00030035</name>
</gene>
<feature type="compositionally biased region" description="Polar residues" evidence="1">
    <location>
        <begin position="37"/>
        <end position="54"/>
    </location>
</feature>
<evidence type="ECO:0000313" key="3">
    <source>
        <dbReference type="Proteomes" id="UP000712281"/>
    </source>
</evidence>
<name>A0A8S9GDV9_BRACR</name>
<organism evidence="2 3">
    <name type="scientific">Brassica cretica</name>
    <name type="common">Mustard</name>
    <dbReference type="NCBI Taxonomy" id="69181"/>
    <lineage>
        <taxon>Eukaryota</taxon>
        <taxon>Viridiplantae</taxon>
        <taxon>Streptophyta</taxon>
        <taxon>Embryophyta</taxon>
        <taxon>Tracheophyta</taxon>
        <taxon>Spermatophyta</taxon>
        <taxon>Magnoliopsida</taxon>
        <taxon>eudicotyledons</taxon>
        <taxon>Gunneridae</taxon>
        <taxon>Pentapetalae</taxon>
        <taxon>rosids</taxon>
        <taxon>malvids</taxon>
        <taxon>Brassicales</taxon>
        <taxon>Brassicaceae</taxon>
        <taxon>Brassiceae</taxon>
        <taxon>Brassica</taxon>
    </lineage>
</organism>
<evidence type="ECO:0000256" key="1">
    <source>
        <dbReference type="SAM" id="MobiDB-lite"/>
    </source>
</evidence>
<evidence type="ECO:0000313" key="2">
    <source>
        <dbReference type="EMBL" id="KAF2541502.1"/>
    </source>
</evidence>
<comment type="caution">
    <text evidence="2">The sequence shown here is derived from an EMBL/GenBank/DDBJ whole genome shotgun (WGS) entry which is preliminary data.</text>
</comment>
<proteinExistence type="predicted"/>
<accession>A0A8S9GDV9</accession>
<dbReference type="EMBL" id="QGKW02002005">
    <property type="protein sequence ID" value="KAF2541502.1"/>
    <property type="molecule type" value="Genomic_DNA"/>
</dbReference>
<feature type="compositionally biased region" description="Low complexity" evidence="1">
    <location>
        <begin position="13"/>
        <end position="25"/>
    </location>
</feature>
<reference evidence="2" key="1">
    <citation type="submission" date="2019-12" db="EMBL/GenBank/DDBJ databases">
        <title>Genome sequencing and annotation of Brassica cretica.</title>
        <authorList>
            <person name="Studholme D.J."/>
            <person name="Sarris P.F."/>
        </authorList>
    </citation>
    <scope>NUCLEOTIDE SEQUENCE</scope>
    <source>
        <strain evidence="2">PFS-001/15</strain>
        <tissue evidence="2">Leaf</tissue>
    </source>
</reference>
<dbReference type="Proteomes" id="UP000712281">
    <property type="component" value="Unassembled WGS sequence"/>
</dbReference>
<feature type="compositionally biased region" description="Low complexity" evidence="1">
    <location>
        <begin position="148"/>
        <end position="172"/>
    </location>
</feature>
<protein>
    <submittedName>
        <fullName evidence="2">Uncharacterized protein</fullName>
    </submittedName>
</protein>
<sequence length="196" mass="20808">MPPRQAHRGGAYLPISISSSSDSSPPSTPAPLPTPSFEATPSGSSFEATPSGFSFETDPSEGSYNQTPVHMPLSPDTYFMDIEVDVVHDSPVHGDHPTAPASHAAHIPPAPTAPIPAAQPEQPPTDPAIVALLELMAEMRAVNVEEAIAAERASSRHSTPPRRPSVQSQPQPHSAMPRGRGVKNKKIVPWTSNRNK</sequence>
<feature type="compositionally biased region" description="Low complexity" evidence="1">
    <location>
        <begin position="97"/>
        <end position="107"/>
    </location>
</feature>
<feature type="region of interest" description="Disordered" evidence="1">
    <location>
        <begin position="148"/>
        <end position="196"/>
    </location>
</feature>